<evidence type="ECO:0000256" key="3">
    <source>
        <dbReference type="ARBA" id="ARBA00022679"/>
    </source>
</evidence>
<dbReference type="OrthoDB" id="9788659at2"/>
<dbReference type="GO" id="GO:0005776">
    <property type="term" value="C:autophagosome"/>
    <property type="evidence" value="ECO:0007669"/>
    <property type="project" value="TreeGrafter"/>
</dbReference>
<name>W6RZM9_9CLOT</name>
<feature type="transmembrane region" description="Helical" evidence="11">
    <location>
        <begin position="341"/>
        <end position="364"/>
    </location>
</feature>
<feature type="domain" description="PASTA" evidence="13">
    <location>
        <begin position="436"/>
        <end position="503"/>
    </location>
</feature>
<dbReference type="SMART" id="SM00740">
    <property type="entry name" value="PASTA"/>
    <property type="match status" value="2"/>
</dbReference>
<keyword evidence="4 9" id="KW-0547">Nucleotide-binding</keyword>
<evidence type="ECO:0000313" key="15">
    <source>
        <dbReference type="Proteomes" id="UP000019426"/>
    </source>
</evidence>
<keyword evidence="11" id="KW-0812">Transmembrane</keyword>
<evidence type="ECO:0000256" key="4">
    <source>
        <dbReference type="ARBA" id="ARBA00022741"/>
    </source>
</evidence>
<keyword evidence="11" id="KW-0472">Membrane</keyword>
<dbReference type="EMBL" id="HG917868">
    <property type="protein sequence ID" value="CDM69074.1"/>
    <property type="molecule type" value="Genomic_DNA"/>
</dbReference>
<evidence type="ECO:0000256" key="2">
    <source>
        <dbReference type="ARBA" id="ARBA00022527"/>
    </source>
</evidence>
<evidence type="ECO:0000256" key="1">
    <source>
        <dbReference type="ARBA" id="ARBA00012513"/>
    </source>
</evidence>
<dbReference type="InterPro" id="IPR045269">
    <property type="entry name" value="Atg1-like"/>
</dbReference>
<evidence type="ECO:0000256" key="8">
    <source>
        <dbReference type="ARBA" id="ARBA00048679"/>
    </source>
</evidence>
<dbReference type="eggNOG" id="COG0515">
    <property type="taxonomic scope" value="Bacteria"/>
</dbReference>
<gene>
    <name evidence="14" type="ORF">CM240_1916</name>
</gene>
<keyword evidence="15" id="KW-1185">Reference proteome</keyword>
<dbReference type="PANTHER" id="PTHR24348:SF22">
    <property type="entry name" value="NON-SPECIFIC SERINE_THREONINE PROTEIN KINASE"/>
    <property type="match status" value="1"/>
</dbReference>
<keyword evidence="3" id="KW-0808">Transferase</keyword>
<dbReference type="GO" id="GO:0016020">
    <property type="term" value="C:membrane"/>
    <property type="evidence" value="ECO:0007669"/>
    <property type="project" value="TreeGrafter"/>
</dbReference>
<keyword evidence="5 14" id="KW-0418">Kinase</keyword>
<dbReference type="NCBIfam" id="NF033483">
    <property type="entry name" value="PknB_PASTA_kin"/>
    <property type="match status" value="1"/>
</dbReference>
<evidence type="ECO:0000259" key="12">
    <source>
        <dbReference type="PROSITE" id="PS50011"/>
    </source>
</evidence>
<dbReference type="PROSITE" id="PS00107">
    <property type="entry name" value="PROTEIN_KINASE_ATP"/>
    <property type="match status" value="1"/>
</dbReference>
<accession>W6RZM9</accession>
<evidence type="ECO:0000256" key="11">
    <source>
        <dbReference type="SAM" id="Phobius"/>
    </source>
</evidence>
<dbReference type="InterPro" id="IPR000719">
    <property type="entry name" value="Prot_kinase_dom"/>
</dbReference>
<dbReference type="InterPro" id="IPR005543">
    <property type="entry name" value="PASTA_dom"/>
</dbReference>
<protein>
    <recommendedName>
        <fullName evidence="1">non-specific serine/threonine protein kinase</fullName>
        <ecNumber evidence="1">2.7.11.1</ecNumber>
    </recommendedName>
</protein>
<dbReference type="SUPFAM" id="SSF54184">
    <property type="entry name" value="Penicillin-binding protein 2x (pbp-2x), c-terminal domain"/>
    <property type="match status" value="1"/>
</dbReference>
<dbReference type="GO" id="GO:0004674">
    <property type="term" value="F:protein serine/threonine kinase activity"/>
    <property type="evidence" value="ECO:0007669"/>
    <property type="project" value="UniProtKB-KW"/>
</dbReference>
<keyword evidence="6 9" id="KW-0067">ATP-binding</keyword>
<dbReference type="SMART" id="SM00220">
    <property type="entry name" value="S_TKc"/>
    <property type="match status" value="1"/>
</dbReference>
<dbReference type="InterPro" id="IPR011009">
    <property type="entry name" value="Kinase-like_dom_sf"/>
</dbReference>
<feature type="region of interest" description="Disordered" evidence="10">
    <location>
        <begin position="298"/>
        <end position="322"/>
    </location>
</feature>
<dbReference type="PROSITE" id="PS51178">
    <property type="entry name" value="PASTA"/>
    <property type="match status" value="2"/>
</dbReference>
<evidence type="ECO:0000256" key="9">
    <source>
        <dbReference type="PROSITE-ProRule" id="PRU10141"/>
    </source>
</evidence>
<evidence type="ECO:0000256" key="5">
    <source>
        <dbReference type="ARBA" id="ARBA00022777"/>
    </source>
</evidence>
<dbReference type="SUPFAM" id="SSF56112">
    <property type="entry name" value="Protein kinase-like (PK-like)"/>
    <property type="match status" value="1"/>
</dbReference>
<dbReference type="PATRIC" id="fig|1216932.3.peg.1915"/>
<feature type="domain" description="Protein kinase" evidence="12">
    <location>
        <begin position="10"/>
        <end position="267"/>
    </location>
</feature>
<dbReference type="CDD" id="cd06577">
    <property type="entry name" value="PASTA_pknB"/>
    <property type="match status" value="3"/>
</dbReference>
<evidence type="ECO:0000259" key="13">
    <source>
        <dbReference type="PROSITE" id="PS51178"/>
    </source>
</evidence>
<dbReference type="AlphaFoldDB" id="W6RZM9"/>
<dbReference type="Pfam" id="PF03793">
    <property type="entry name" value="PASTA"/>
    <property type="match status" value="2"/>
</dbReference>
<evidence type="ECO:0000256" key="10">
    <source>
        <dbReference type="SAM" id="MobiDB-lite"/>
    </source>
</evidence>
<dbReference type="PROSITE" id="PS50011">
    <property type="entry name" value="PROTEIN_KINASE_DOM"/>
    <property type="match status" value="1"/>
</dbReference>
<evidence type="ECO:0000256" key="7">
    <source>
        <dbReference type="ARBA" id="ARBA00047899"/>
    </source>
</evidence>
<dbReference type="KEGG" id="clt:CM240_1916"/>
<dbReference type="PROSITE" id="PS00108">
    <property type="entry name" value="PROTEIN_KINASE_ST"/>
    <property type="match status" value="1"/>
</dbReference>
<organism evidence="14 15">
    <name type="scientific">Clostridium bornimense</name>
    <dbReference type="NCBI Taxonomy" id="1216932"/>
    <lineage>
        <taxon>Bacteria</taxon>
        <taxon>Bacillati</taxon>
        <taxon>Bacillota</taxon>
        <taxon>Clostridia</taxon>
        <taxon>Eubacteriales</taxon>
        <taxon>Clostridiaceae</taxon>
        <taxon>Clostridium</taxon>
    </lineage>
</organism>
<dbReference type="HOGENOM" id="CLU_000288_135_2_9"/>
<dbReference type="CDD" id="cd14014">
    <property type="entry name" value="STKc_PknB_like"/>
    <property type="match status" value="1"/>
</dbReference>
<dbReference type="Gene3D" id="1.10.510.10">
    <property type="entry name" value="Transferase(Phosphotransferase) domain 1"/>
    <property type="match status" value="1"/>
</dbReference>
<dbReference type="GO" id="GO:0005524">
    <property type="term" value="F:ATP binding"/>
    <property type="evidence" value="ECO:0007669"/>
    <property type="project" value="UniProtKB-UniRule"/>
</dbReference>
<dbReference type="GO" id="GO:0005829">
    <property type="term" value="C:cytosol"/>
    <property type="evidence" value="ECO:0007669"/>
    <property type="project" value="TreeGrafter"/>
</dbReference>
<dbReference type="EC" id="2.7.11.1" evidence="1"/>
<dbReference type="PANTHER" id="PTHR24348">
    <property type="entry name" value="SERINE/THREONINE-PROTEIN KINASE UNC-51-RELATED"/>
    <property type="match status" value="1"/>
</dbReference>
<dbReference type="FunFam" id="1.10.510.10:FF:000021">
    <property type="entry name" value="Serine/threonine protein kinase"/>
    <property type="match status" value="1"/>
</dbReference>
<dbReference type="STRING" id="1216932.CM240_1916"/>
<feature type="compositionally biased region" description="Low complexity" evidence="10">
    <location>
        <begin position="299"/>
        <end position="309"/>
    </location>
</feature>
<dbReference type="Proteomes" id="UP000019426">
    <property type="component" value="Chromosome M2/40_rep1"/>
</dbReference>
<evidence type="ECO:0000313" key="14">
    <source>
        <dbReference type="EMBL" id="CDM69074.1"/>
    </source>
</evidence>
<comment type="catalytic activity">
    <reaction evidence="8">
        <text>L-seryl-[protein] + ATP = O-phospho-L-seryl-[protein] + ADP + H(+)</text>
        <dbReference type="Rhea" id="RHEA:17989"/>
        <dbReference type="Rhea" id="RHEA-COMP:9863"/>
        <dbReference type="Rhea" id="RHEA-COMP:11604"/>
        <dbReference type="ChEBI" id="CHEBI:15378"/>
        <dbReference type="ChEBI" id="CHEBI:29999"/>
        <dbReference type="ChEBI" id="CHEBI:30616"/>
        <dbReference type="ChEBI" id="CHEBI:83421"/>
        <dbReference type="ChEBI" id="CHEBI:456216"/>
        <dbReference type="EC" id="2.7.11.1"/>
    </reaction>
</comment>
<evidence type="ECO:0000256" key="6">
    <source>
        <dbReference type="ARBA" id="ARBA00022840"/>
    </source>
</evidence>
<dbReference type="InterPro" id="IPR008271">
    <property type="entry name" value="Ser/Thr_kinase_AS"/>
</dbReference>
<feature type="binding site" evidence="9">
    <location>
        <position position="39"/>
    </location>
    <ligand>
        <name>ATP</name>
        <dbReference type="ChEBI" id="CHEBI:30616"/>
    </ligand>
</feature>
<dbReference type="Gene3D" id="3.30.10.20">
    <property type="match status" value="2"/>
</dbReference>
<proteinExistence type="predicted"/>
<dbReference type="Pfam" id="PF00069">
    <property type="entry name" value="Pkinase"/>
    <property type="match status" value="1"/>
</dbReference>
<feature type="domain" description="PASTA" evidence="13">
    <location>
        <begin position="369"/>
        <end position="435"/>
    </location>
</feature>
<dbReference type="GO" id="GO:0000407">
    <property type="term" value="C:phagophore assembly site"/>
    <property type="evidence" value="ECO:0007669"/>
    <property type="project" value="TreeGrafter"/>
</dbReference>
<sequence length="718" mass="78484">MLGIVIADRYELLEKIGEGGMALVFKAKDLKLQRVVAVKVLKEEYLQDSEFVKKFKAEAVAAGSISDGNIVNVFDVGTDGKVNYIVMEYLQGKTLKEIINEKGKIHFEDAIEISIQIAKALDCAHRSNIIHRDIKPHNIMITDYGIVKVMDFGIAKAVNSTTITNTNVVLGSVHYISPEQAKGQYVNKTCDLYSLGAVMYEMVTGVVPYDGDTPVSIAIKHIQEELIEPKTLNPNIPESLNNVIVKLLQKNPDMRYQSAKELQVDLMKIKNGETLDNNNEDEFTKVLPRVDDINSMMKNNNTNTGNNTNDVEDFNSDKSNIDYDDDEDEDIKKRNVDKKKAMIFAIALAAVLLLVVGFVVMPALSSDSSSEKVSVPSILNLDKAEAKKKVEKVGLTFKIVEKKKSSQEEGKVINVSPKVGTEVKKGSVVKVTISLGPGDVEVPDVTGKSQKDAEAELEEAGFKIGDITTEYSDDVTYGLVMSQDPAGGDKVDEGETINLVISNGPKAREYNLVGKTVDDAKNEVGSFAKISVSNSTTATTDESKDGLIASQDKTSVKINETITVTLYKYEKAKEMVQVPYLNGQNLKDVINSYKNKLTIVATDEYGQTITGNYGDYTVSKGPDNAGSSVEKGSTIYVTCSGKNNSNGNGNSGEINNPGDLAGDNLGDVISQYGDKYDTEIRDSSWNLVTSNYKNYTVASAWWGSDPQGNKVLFIQTKE</sequence>
<dbReference type="RefSeq" id="WP_051483789.1">
    <property type="nucleotide sequence ID" value="NZ_HG917868.1"/>
</dbReference>
<keyword evidence="11" id="KW-1133">Transmembrane helix</keyword>
<dbReference type="InterPro" id="IPR017441">
    <property type="entry name" value="Protein_kinase_ATP_BS"/>
</dbReference>
<dbReference type="Gene3D" id="3.30.200.20">
    <property type="entry name" value="Phosphorylase Kinase, domain 1"/>
    <property type="match status" value="1"/>
</dbReference>
<reference evidence="14 15" key="1">
    <citation type="submission" date="2013-11" db="EMBL/GenBank/DDBJ databases">
        <title>Complete genome sequence of Clostridum sp. M2/40.</title>
        <authorList>
            <person name="Wibberg D."/>
            <person name="Puehler A."/>
            <person name="Schlueter A."/>
        </authorList>
    </citation>
    <scope>NUCLEOTIDE SEQUENCE [LARGE SCALE GENOMIC DNA]</scope>
    <source>
        <strain evidence="15">M2/40</strain>
    </source>
</reference>
<comment type="catalytic activity">
    <reaction evidence="7">
        <text>L-threonyl-[protein] + ATP = O-phospho-L-threonyl-[protein] + ADP + H(+)</text>
        <dbReference type="Rhea" id="RHEA:46608"/>
        <dbReference type="Rhea" id="RHEA-COMP:11060"/>
        <dbReference type="Rhea" id="RHEA-COMP:11605"/>
        <dbReference type="ChEBI" id="CHEBI:15378"/>
        <dbReference type="ChEBI" id="CHEBI:30013"/>
        <dbReference type="ChEBI" id="CHEBI:30616"/>
        <dbReference type="ChEBI" id="CHEBI:61977"/>
        <dbReference type="ChEBI" id="CHEBI:456216"/>
        <dbReference type="EC" id="2.7.11.1"/>
    </reaction>
</comment>
<keyword evidence="2" id="KW-0723">Serine/threonine-protein kinase</keyword>